<dbReference type="AlphaFoldDB" id="A0A246GJW1"/>
<accession>A0A246GJW1</accession>
<keyword evidence="1" id="KW-0175">Coiled coil</keyword>
<evidence type="ECO:0000256" key="1">
    <source>
        <dbReference type="SAM" id="Coils"/>
    </source>
</evidence>
<protein>
    <submittedName>
        <fullName evidence="3">Uncharacterized protein</fullName>
    </submittedName>
</protein>
<dbReference type="RefSeq" id="WP_088392739.1">
    <property type="nucleotide sequence ID" value="NZ_MTCZ01000067.1"/>
</dbReference>
<feature type="transmembrane region" description="Helical" evidence="2">
    <location>
        <begin position="6"/>
        <end position="25"/>
    </location>
</feature>
<proteinExistence type="predicted"/>
<name>A0A246GJW1_9FLAO</name>
<comment type="caution">
    <text evidence="3">The sequence shown here is derived from an EMBL/GenBank/DDBJ whole genome shotgun (WGS) entry which is preliminary data.</text>
</comment>
<dbReference type="EMBL" id="MTCZ01000067">
    <property type="protein sequence ID" value="OWP83924.1"/>
    <property type="molecule type" value="Genomic_DNA"/>
</dbReference>
<evidence type="ECO:0000256" key="2">
    <source>
        <dbReference type="SAM" id="Phobius"/>
    </source>
</evidence>
<keyword evidence="2" id="KW-0472">Membrane</keyword>
<feature type="coiled-coil region" evidence="1">
    <location>
        <begin position="26"/>
        <end position="57"/>
    </location>
</feature>
<organism evidence="3 4">
    <name type="scientific">Flavobacterium davisii</name>
    <dbReference type="NCBI Taxonomy" id="2906077"/>
    <lineage>
        <taxon>Bacteria</taxon>
        <taxon>Pseudomonadati</taxon>
        <taxon>Bacteroidota</taxon>
        <taxon>Flavobacteriia</taxon>
        <taxon>Flavobacteriales</taxon>
        <taxon>Flavobacteriaceae</taxon>
        <taxon>Flavobacterium</taxon>
    </lineage>
</organism>
<evidence type="ECO:0000313" key="4">
    <source>
        <dbReference type="Proteomes" id="UP000197768"/>
    </source>
</evidence>
<evidence type="ECO:0000313" key="3">
    <source>
        <dbReference type="EMBL" id="OWP83924.1"/>
    </source>
</evidence>
<dbReference type="Proteomes" id="UP000197768">
    <property type="component" value="Unassembled WGS sequence"/>
</dbReference>
<keyword evidence="2" id="KW-0812">Transmembrane</keyword>
<reference evidence="3 4" key="1">
    <citation type="journal article" date="2017" name="Infect. Genet. Evol.">
        <title>Comparative genome analysis of fish pathogen Flavobacterium columnare reveals extensive sequence diversity within the species.</title>
        <authorList>
            <person name="Kayansamruaj P."/>
            <person name="Dong H.T."/>
            <person name="Hirono I."/>
            <person name="Kondo H."/>
            <person name="Senapin S."/>
            <person name="Rodkhum C."/>
        </authorList>
    </citation>
    <scope>NUCLEOTIDE SEQUENCE [LARGE SCALE GENOMIC DNA]</scope>
    <source>
        <strain evidence="3 4">1215</strain>
    </source>
</reference>
<gene>
    <name evidence="3" type="ORF">BWK59_07935</name>
</gene>
<keyword evidence="2" id="KW-1133">Transmembrane helix</keyword>
<sequence>MELDLKIIIPLISIIIGAVVAFYKMKNEYDKELRKTDKELNNKIHKLEIELEKIKGRDENQQQIINLFQTQILDHLPKIYDLINTTKKIK</sequence>